<dbReference type="GO" id="GO:0008233">
    <property type="term" value="F:peptidase activity"/>
    <property type="evidence" value="ECO:0007669"/>
    <property type="project" value="InterPro"/>
</dbReference>
<dbReference type="GO" id="GO:0006508">
    <property type="term" value="P:proteolysis"/>
    <property type="evidence" value="ECO:0007669"/>
    <property type="project" value="InterPro"/>
</dbReference>
<feature type="transmembrane region" description="Helical" evidence="1">
    <location>
        <begin position="12"/>
        <end position="42"/>
    </location>
</feature>
<keyword evidence="1" id="KW-0812">Transmembrane</keyword>
<evidence type="ECO:0000256" key="1">
    <source>
        <dbReference type="SAM" id="Phobius"/>
    </source>
</evidence>
<dbReference type="Proteomes" id="UP000265916">
    <property type="component" value="Unassembled WGS sequence"/>
</dbReference>
<feature type="domain" description="Peptidase S49" evidence="2">
    <location>
        <begin position="520"/>
        <end position="577"/>
    </location>
</feature>
<dbReference type="PANTHER" id="PTHR33209:SF2">
    <property type="entry name" value="CHROMOSOME UNDETERMINED SCAFFOLD_55, WHOLE GENOME SHOTGUN SEQUENCE"/>
    <property type="match status" value="1"/>
</dbReference>
<evidence type="ECO:0000313" key="3">
    <source>
        <dbReference type="EMBL" id="RIY35478.1"/>
    </source>
</evidence>
<comment type="caution">
    <text evidence="3">The sequence shown here is derived from an EMBL/GenBank/DDBJ whole genome shotgun (WGS) entry which is preliminary data.</text>
</comment>
<dbReference type="RefSeq" id="WP_119532226.1">
    <property type="nucleotide sequence ID" value="NZ_JBHSSP010000001.1"/>
</dbReference>
<evidence type="ECO:0000313" key="4">
    <source>
        <dbReference type="Proteomes" id="UP000265916"/>
    </source>
</evidence>
<dbReference type="SUPFAM" id="SSF52096">
    <property type="entry name" value="ClpP/crotonase"/>
    <property type="match status" value="1"/>
</dbReference>
<dbReference type="PANTHER" id="PTHR33209">
    <property type="entry name" value="PROTEASE 4"/>
    <property type="match status" value="1"/>
</dbReference>
<organism evidence="3 4">
    <name type="scientific">Psittacicella hinzii</name>
    <dbReference type="NCBI Taxonomy" id="2028575"/>
    <lineage>
        <taxon>Bacteria</taxon>
        <taxon>Pseudomonadati</taxon>
        <taxon>Pseudomonadota</taxon>
        <taxon>Gammaproteobacteria</taxon>
        <taxon>Pasteurellales</taxon>
        <taxon>Psittacicellaceae</taxon>
        <taxon>Psittacicella</taxon>
    </lineage>
</organism>
<reference evidence="3 4" key="1">
    <citation type="submission" date="2017-08" db="EMBL/GenBank/DDBJ databases">
        <title>Reclassification of Bisgaard taxon 37 and 44.</title>
        <authorList>
            <person name="Christensen H."/>
        </authorList>
    </citation>
    <scope>NUCLEOTIDE SEQUENCE [LARGE SCALE GENOMIC DNA]</scope>
    <source>
        <strain evidence="3 4">111</strain>
    </source>
</reference>
<keyword evidence="1" id="KW-0472">Membrane</keyword>
<gene>
    <name evidence="3" type="ORF">CKF58_06680</name>
</gene>
<proteinExistence type="predicted"/>
<dbReference type="Gene3D" id="3.90.226.10">
    <property type="entry name" value="2-enoyl-CoA Hydratase, Chain A, domain 1"/>
    <property type="match status" value="3"/>
</dbReference>
<protein>
    <recommendedName>
        <fullName evidence="2">Peptidase S49 domain-containing protein</fullName>
    </recommendedName>
</protein>
<dbReference type="AlphaFoldDB" id="A0A3A1YEA6"/>
<sequence>MVKKLLRGLWLVVYYVYKAASWVVFSLFALFGLLVVAVALYVNSHTSLLTASVDEKFEGEKYLYLNIEDVTEKSISTPAYYNLAINLGLDVPSQVSITDLVEVIEDAAKDDRIKGLIIDVDKSNFETFGMHEELDRAIQKFKKDSEGKKPVYGYSVYYSLGDLIALQNADKIIVDAVGSYSADFVAASFFYKDFYKTYGIKDYSFQVGKYGLAALTSQDGFTPENLVSIDSIVWKPFQYALDTLNAKRTAVHPDRPLKLDAKKESDTAKQIEDAYTLKSDAVLYKDYGLFDEVFTRFQYGDFVRKQAGVDKDTKSPKVVYLDEYLADKRVRAAEDKTDYSTKDYYLNYYYGGLFGKDADVDPNEIAGELLSLTVNAKEPEKDSKEGKLKGIVLRLDSLGGTLGDAQVLYSALRKVSESGVPVVVLTGDGLVGSAYVAATGADAIVSSKYVPVGALNASSTLIDTTDTLRAFYNMNPSYFRGTQLIVPGGALPFPFNLVVKGGGVLVSPQFVEYRKVVTEGQYEDSLALVAKARKFDEQKLAQVDQGRVFTGQEAYDLKLVDQLGGVETAYELLDKLNKEKDEKFDAKAIMHYEANPDEGPYSSLLSTINSEIGAYQDYRTRLELGLSETAYKVLKFEMKNEGQVLSLCSLCLTPTAKNVDPYTQSKLANTGSFLGNALYRLSK</sequence>
<keyword evidence="1" id="KW-1133">Transmembrane helix</keyword>
<evidence type="ECO:0000259" key="2">
    <source>
        <dbReference type="Pfam" id="PF01343"/>
    </source>
</evidence>
<dbReference type="Pfam" id="PF01343">
    <property type="entry name" value="Peptidase_S49"/>
    <property type="match status" value="1"/>
</dbReference>
<accession>A0A3A1YEA6</accession>
<dbReference type="OrthoDB" id="9764363at2"/>
<keyword evidence="4" id="KW-1185">Reference proteome</keyword>
<name>A0A3A1YEA6_9GAMM</name>
<dbReference type="InterPro" id="IPR029045">
    <property type="entry name" value="ClpP/crotonase-like_dom_sf"/>
</dbReference>
<dbReference type="EMBL" id="NRJG01000131">
    <property type="protein sequence ID" value="RIY35478.1"/>
    <property type="molecule type" value="Genomic_DNA"/>
</dbReference>
<dbReference type="InterPro" id="IPR002142">
    <property type="entry name" value="Peptidase_S49"/>
</dbReference>